<accession>A0A2J6R611</accession>
<keyword evidence="1" id="KW-0732">Signal</keyword>
<evidence type="ECO:0000313" key="2">
    <source>
        <dbReference type="EMBL" id="PMD33961.1"/>
    </source>
</evidence>
<reference evidence="2 3" key="1">
    <citation type="submission" date="2016-04" db="EMBL/GenBank/DDBJ databases">
        <title>A degradative enzymes factory behind the ericoid mycorrhizal symbiosis.</title>
        <authorList>
            <consortium name="DOE Joint Genome Institute"/>
            <person name="Martino E."/>
            <person name="Morin E."/>
            <person name="Grelet G."/>
            <person name="Kuo A."/>
            <person name="Kohler A."/>
            <person name="Daghino S."/>
            <person name="Barry K."/>
            <person name="Choi C."/>
            <person name="Cichocki N."/>
            <person name="Clum A."/>
            <person name="Copeland A."/>
            <person name="Hainaut M."/>
            <person name="Haridas S."/>
            <person name="Labutti K."/>
            <person name="Lindquist E."/>
            <person name="Lipzen A."/>
            <person name="Khouja H.-R."/>
            <person name="Murat C."/>
            <person name="Ohm R."/>
            <person name="Olson A."/>
            <person name="Spatafora J."/>
            <person name="Veneault-Fourrey C."/>
            <person name="Henrissat B."/>
            <person name="Grigoriev I."/>
            <person name="Martin F."/>
            <person name="Perotto S."/>
        </authorList>
    </citation>
    <scope>NUCLEOTIDE SEQUENCE [LARGE SCALE GENOMIC DNA]</scope>
    <source>
        <strain evidence="2 3">F</strain>
    </source>
</reference>
<organism evidence="2 3">
    <name type="scientific">Hyaloscypha variabilis (strain UAMH 11265 / GT02V1 / F)</name>
    <name type="common">Meliniomyces variabilis</name>
    <dbReference type="NCBI Taxonomy" id="1149755"/>
    <lineage>
        <taxon>Eukaryota</taxon>
        <taxon>Fungi</taxon>
        <taxon>Dikarya</taxon>
        <taxon>Ascomycota</taxon>
        <taxon>Pezizomycotina</taxon>
        <taxon>Leotiomycetes</taxon>
        <taxon>Helotiales</taxon>
        <taxon>Hyaloscyphaceae</taxon>
        <taxon>Hyaloscypha</taxon>
        <taxon>Hyaloscypha variabilis</taxon>
    </lineage>
</organism>
<evidence type="ECO:0000256" key="1">
    <source>
        <dbReference type="SAM" id="SignalP"/>
    </source>
</evidence>
<evidence type="ECO:0000313" key="3">
    <source>
        <dbReference type="Proteomes" id="UP000235786"/>
    </source>
</evidence>
<gene>
    <name evidence="2" type="ORF">L207DRAFT_517977</name>
</gene>
<name>A0A2J6R611_HYAVF</name>
<dbReference type="OrthoDB" id="3556382at2759"/>
<feature type="signal peptide" evidence="1">
    <location>
        <begin position="1"/>
        <end position="25"/>
    </location>
</feature>
<proteinExistence type="predicted"/>
<dbReference type="EMBL" id="KZ613955">
    <property type="protein sequence ID" value="PMD33961.1"/>
    <property type="molecule type" value="Genomic_DNA"/>
</dbReference>
<dbReference type="AlphaFoldDB" id="A0A2J6R611"/>
<dbReference type="Proteomes" id="UP000235786">
    <property type="component" value="Unassembled WGS sequence"/>
</dbReference>
<keyword evidence="3" id="KW-1185">Reference proteome</keyword>
<protein>
    <submittedName>
        <fullName evidence="2">Uncharacterized protein</fullName>
    </submittedName>
</protein>
<feature type="chain" id="PRO_5014410354" evidence="1">
    <location>
        <begin position="26"/>
        <end position="225"/>
    </location>
</feature>
<sequence>MLDMRTPIYFLSWLLIPLPVTVAIAHRPLSHPKLPQRPISFSLPSQHPILNPTPDDPSPIRGTINILSCGLDRPRPVTYSLSSQVCTPLISKLPYILEDLSQQLLSEHIDGLLFPFSESQQTSPLPTYLGANITEQLYRSRFVLSLSLKLSPFTSGLKGVGTPEWRSIIGLLEQSVQELGKGARGRDGAGLGSSLVLEADIEQVHVLAQWSVWKIIDGLPVMCEN</sequence>